<gene>
    <name evidence="1" type="ORF">LVIROSA_LOCUS4208</name>
</gene>
<proteinExistence type="predicted"/>
<protein>
    <submittedName>
        <fullName evidence="1">Uncharacterized protein</fullName>
    </submittedName>
</protein>
<accession>A0AAU9LSI6</accession>
<comment type="caution">
    <text evidence="1">The sequence shown here is derived from an EMBL/GenBank/DDBJ whole genome shotgun (WGS) entry which is preliminary data.</text>
</comment>
<dbReference type="AlphaFoldDB" id="A0AAU9LSI6"/>
<reference evidence="1 2" key="1">
    <citation type="submission" date="2022-01" db="EMBL/GenBank/DDBJ databases">
        <authorList>
            <person name="Xiong W."/>
            <person name="Schranz E."/>
        </authorList>
    </citation>
    <scope>NUCLEOTIDE SEQUENCE [LARGE SCALE GENOMIC DNA]</scope>
</reference>
<organism evidence="1 2">
    <name type="scientific">Lactuca virosa</name>
    <dbReference type="NCBI Taxonomy" id="75947"/>
    <lineage>
        <taxon>Eukaryota</taxon>
        <taxon>Viridiplantae</taxon>
        <taxon>Streptophyta</taxon>
        <taxon>Embryophyta</taxon>
        <taxon>Tracheophyta</taxon>
        <taxon>Spermatophyta</taxon>
        <taxon>Magnoliopsida</taxon>
        <taxon>eudicotyledons</taxon>
        <taxon>Gunneridae</taxon>
        <taxon>Pentapetalae</taxon>
        <taxon>asterids</taxon>
        <taxon>campanulids</taxon>
        <taxon>Asterales</taxon>
        <taxon>Asteraceae</taxon>
        <taxon>Cichorioideae</taxon>
        <taxon>Cichorieae</taxon>
        <taxon>Lactucinae</taxon>
        <taxon>Lactuca</taxon>
    </lineage>
</organism>
<evidence type="ECO:0000313" key="1">
    <source>
        <dbReference type="EMBL" id="CAH1416444.1"/>
    </source>
</evidence>
<name>A0AAU9LSI6_9ASTR</name>
<dbReference type="Proteomes" id="UP001157418">
    <property type="component" value="Unassembled WGS sequence"/>
</dbReference>
<sequence length="111" mass="13150">MHTVIFSEGTNEILTVSLVIRVREAVFQQIHISLPTRTIQAALEKLFKRHKKRQQWLSPFVLFSHHNVFFLLTKPNGDFKFDPPGQYEDIMKRLNPLYYQKETILFFSQGN</sequence>
<dbReference type="EMBL" id="CAKMRJ010000002">
    <property type="protein sequence ID" value="CAH1416444.1"/>
    <property type="molecule type" value="Genomic_DNA"/>
</dbReference>
<keyword evidence="2" id="KW-1185">Reference proteome</keyword>
<evidence type="ECO:0000313" key="2">
    <source>
        <dbReference type="Proteomes" id="UP001157418"/>
    </source>
</evidence>